<proteinExistence type="predicted"/>
<evidence type="ECO:0000313" key="1">
    <source>
        <dbReference type="EMBL" id="EER16279.1"/>
    </source>
</evidence>
<dbReference type="EMBL" id="GG673069">
    <property type="protein sequence ID" value="EER16279.1"/>
    <property type="molecule type" value="Genomic_DNA"/>
</dbReference>
<dbReference type="RefSeq" id="XP_002784483.1">
    <property type="nucleotide sequence ID" value="XM_002784437.1"/>
</dbReference>
<dbReference type="InterPro" id="IPR000048">
    <property type="entry name" value="IQ_motif_EF-hand-BS"/>
</dbReference>
<dbReference type="GeneID" id="9061493"/>
<gene>
    <name evidence="1" type="ORF">Pmar_PMAR003743</name>
</gene>
<organism evidence="2">
    <name type="scientific">Perkinsus marinus (strain ATCC 50983 / TXsc)</name>
    <dbReference type="NCBI Taxonomy" id="423536"/>
    <lineage>
        <taxon>Eukaryota</taxon>
        <taxon>Sar</taxon>
        <taxon>Alveolata</taxon>
        <taxon>Perkinsozoa</taxon>
        <taxon>Perkinsea</taxon>
        <taxon>Perkinsida</taxon>
        <taxon>Perkinsidae</taxon>
        <taxon>Perkinsus</taxon>
    </lineage>
</organism>
<dbReference type="Pfam" id="PF00612">
    <property type="entry name" value="IQ"/>
    <property type="match status" value="1"/>
</dbReference>
<evidence type="ECO:0000313" key="2">
    <source>
        <dbReference type="Proteomes" id="UP000007800"/>
    </source>
</evidence>
<reference evidence="1 2" key="1">
    <citation type="submission" date="2008-07" db="EMBL/GenBank/DDBJ databases">
        <authorList>
            <person name="El-Sayed N."/>
            <person name="Caler E."/>
            <person name="Inman J."/>
            <person name="Amedeo P."/>
            <person name="Hass B."/>
            <person name="Wortman J."/>
        </authorList>
    </citation>
    <scope>NUCLEOTIDE SEQUENCE [LARGE SCALE GENOMIC DNA]</scope>
    <source>
        <strain evidence="2">ATCC 50983 / TXsc</strain>
    </source>
</reference>
<sequence>MLVCNERQSSTCSSVASVYLPYKEEAAMVIQRFMRDRWRSRPVRPPWWSQYGLNCLEAIPLSRRQHATVIIQRRFRQYLIKLVTKRRMRYLRHYEVFGRLMEYEHPKKPANFEQQWESL</sequence>
<keyword evidence="2" id="KW-1185">Reference proteome</keyword>
<protein>
    <submittedName>
        <fullName evidence="1">Uncharacterized protein</fullName>
    </submittedName>
</protein>
<dbReference type="Proteomes" id="UP000007800">
    <property type="component" value="Unassembled WGS sequence"/>
</dbReference>
<dbReference type="InParanoid" id="C5KI67"/>
<name>C5KI67_PERM5</name>
<accession>C5KI67</accession>
<dbReference type="AlphaFoldDB" id="C5KI67"/>
<dbReference type="PROSITE" id="PS50096">
    <property type="entry name" value="IQ"/>
    <property type="match status" value="1"/>
</dbReference>